<protein>
    <submittedName>
        <fullName evidence="2">Uncharacterized protein</fullName>
    </submittedName>
</protein>
<keyword evidence="1" id="KW-1133">Transmembrane helix</keyword>
<evidence type="ECO:0000313" key="2">
    <source>
        <dbReference type="EMBL" id="ABU72918.1"/>
    </source>
</evidence>
<gene>
    <name evidence="2" type="ordered locus">VIBHAR_05011</name>
</gene>
<evidence type="ECO:0000256" key="1">
    <source>
        <dbReference type="SAM" id="Phobius"/>
    </source>
</evidence>
<name>A7N3B8_VIBC1</name>
<evidence type="ECO:0000313" key="3">
    <source>
        <dbReference type="Proteomes" id="UP000008152"/>
    </source>
</evidence>
<dbReference type="EMBL" id="CP000790">
    <property type="protein sequence ID" value="ABU72918.1"/>
    <property type="molecule type" value="Genomic_DNA"/>
</dbReference>
<dbReference type="PATRIC" id="fig|338187.36.peg.3895"/>
<accession>A7N3B8</accession>
<reference evidence="2 3" key="1">
    <citation type="submission" date="2007-08" db="EMBL/GenBank/DDBJ databases">
        <authorList>
            <consortium name="The Vibrio harveyi Genome Sequencing Project"/>
            <person name="Bassler B."/>
            <person name="Clifton S.W."/>
            <person name="Fulton L."/>
            <person name="Delehaunty K."/>
            <person name="Fronick C."/>
            <person name="Harrison M."/>
            <person name="Markivic C."/>
            <person name="Fulton R."/>
            <person name="Tin-Wollam A.-M."/>
            <person name="Shah N."/>
            <person name="Pepin K."/>
            <person name="Nash W."/>
            <person name="Thiruvilangam P."/>
            <person name="Bhonagiri V."/>
            <person name="Waters C."/>
            <person name="Tu K.C."/>
            <person name="Irgon J."/>
            <person name="Wilson R.K."/>
        </authorList>
    </citation>
    <scope>NUCLEOTIDE SEQUENCE [LARGE SCALE GENOMIC DNA]</scope>
    <source>
        <strain evidence="3">ATCC BAA-1116 / BB120</strain>
    </source>
</reference>
<organism evidence="2 3">
    <name type="scientific">Vibrio campbellii (strain ATCC BAA-1116)</name>
    <dbReference type="NCBI Taxonomy" id="2902295"/>
    <lineage>
        <taxon>Bacteria</taxon>
        <taxon>Pseudomonadati</taxon>
        <taxon>Pseudomonadota</taxon>
        <taxon>Gammaproteobacteria</taxon>
        <taxon>Vibrionales</taxon>
        <taxon>Vibrionaceae</taxon>
        <taxon>Vibrio</taxon>
    </lineage>
</organism>
<dbReference type="Proteomes" id="UP000008152">
    <property type="component" value="Chromosome II"/>
</dbReference>
<feature type="transmembrane region" description="Helical" evidence="1">
    <location>
        <begin position="15"/>
        <end position="34"/>
    </location>
</feature>
<keyword evidence="1" id="KW-0472">Membrane</keyword>
<keyword evidence="1" id="KW-0812">Transmembrane</keyword>
<proteinExistence type="predicted"/>
<dbReference type="KEGG" id="vha:VIBHAR_05011"/>
<dbReference type="AlphaFoldDB" id="A7N3B8"/>
<sequence>MISMRLSSLIPTKEYCPLWLNILGWGLVFIPFVFN</sequence>